<protein>
    <submittedName>
        <fullName evidence="1">Uncharacterized protein</fullName>
    </submittedName>
</protein>
<sequence>MREADARVRLRGKDVMRPGRRELPATPEAWLEEIRAAYADAREAVPFGPVVGHRFDEAELFHLAPAVALKFRSLPARAATLKRATDAALASYVANLAGQGSALSDPRLAFGFCYLASHYGLGLVEMPAVESAMEFLERNVELLNESDKP</sequence>
<gene>
    <name evidence="1" type="ORF">E6K81_13945</name>
</gene>
<evidence type="ECO:0000313" key="1">
    <source>
        <dbReference type="EMBL" id="TMQ69877.1"/>
    </source>
</evidence>
<name>A0A538U1V1_UNCEI</name>
<evidence type="ECO:0000313" key="2">
    <source>
        <dbReference type="Proteomes" id="UP000319771"/>
    </source>
</evidence>
<organism evidence="1 2">
    <name type="scientific">Eiseniibacteriota bacterium</name>
    <dbReference type="NCBI Taxonomy" id="2212470"/>
    <lineage>
        <taxon>Bacteria</taxon>
        <taxon>Candidatus Eiseniibacteriota</taxon>
    </lineage>
</organism>
<dbReference type="Proteomes" id="UP000319771">
    <property type="component" value="Unassembled WGS sequence"/>
</dbReference>
<dbReference type="AlphaFoldDB" id="A0A538U1V1"/>
<dbReference type="EMBL" id="VBPB01000271">
    <property type="protein sequence ID" value="TMQ69877.1"/>
    <property type="molecule type" value="Genomic_DNA"/>
</dbReference>
<comment type="caution">
    <text evidence="1">The sequence shown here is derived from an EMBL/GenBank/DDBJ whole genome shotgun (WGS) entry which is preliminary data.</text>
</comment>
<reference evidence="1 2" key="1">
    <citation type="journal article" date="2019" name="Nat. Microbiol.">
        <title>Mediterranean grassland soil C-N compound turnover is dependent on rainfall and depth, and is mediated by genomically divergent microorganisms.</title>
        <authorList>
            <person name="Diamond S."/>
            <person name="Andeer P.F."/>
            <person name="Li Z."/>
            <person name="Crits-Christoph A."/>
            <person name="Burstein D."/>
            <person name="Anantharaman K."/>
            <person name="Lane K.R."/>
            <person name="Thomas B.C."/>
            <person name="Pan C."/>
            <person name="Northen T.R."/>
            <person name="Banfield J.F."/>
        </authorList>
    </citation>
    <scope>NUCLEOTIDE SEQUENCE [LARGE SCALE GENOMIC DNA]</scope>
    <source>
        <strain evidence="1">WS_11</strain>
    </source>
</reference>
<proteinExistence type="predicted"/>
<accession>A0A538U1V1</accession>